<evidence type="ECO:0000259" key="3">
    <source>
        <dbReference type="PROSITE" id="PS50118"/>
    </source>
</evidence>
<feature type="DNA-binding region" description="HMG box" evidence="1">
    <location>
        <begin position="1"/>
        <end position="55"/>
    </location>
</feature>
<organism evidence="4 5">
    <name type="scientific">Friedmanniomyces endolithicus</name>
    <dbReference type="NCBI Taxonomy" id="329885"/>
    <lineage>
        <taxon>Eukaryota</taxon>
        <taxon>Fungi</taxon>
        <taxon>Dikarya</taxon>
        <taxon>Ascomycota</taxon>
        <taxon>Pezizomycotina</taxon>
        <taxon>Dothideomycetes</taxon>
        <taxon>Dothideomycetidae</taxon>
        <taxon>Mycosphaerellales</taxon>
        <taxon>Teratosphaeriaceae</taxon>
        <taxon>Friedmanniomyces</taxon>
    </lineage>
</organism>
<dbReference type="InterPro" id="IPR036910">
    <property type="entry name" value="HMG_box_dom_sf"/>
</dbReference>
<dbReference type="Proteomes" id="UP001175353">
    <property type="component" value="Unassembled WGS sequence"/>
</dbReference>
<dbReference type="Pfam" id="PF00505">
    <property type="entry name" value="HMG_box"/>
    <property type="match status" value="1"/>
</dbReference>
<reference evidence="4" key="1">
    <citation type="submission" date="2023-06" db="EMBL/GenBank/DDBJ databases">
        <title>Black Yeasts Isolated from many extreme environments.</title>
        <authorList>
            <person name="Coleine C."/>
            <person name="Stajich J.E."/>
            <person name="Selbmann L."/>
        </authorList>
    </citation>
    <scope>NUCLEOTIDE SEQUENCE</scope>
    <source>
        <strain evidence="4">CCFEE 5200</strain>
    </source>
</reference>
<dbReference type="SUPFAM" id="SSF47095">
    <property type="entry name" value="HMG-box"/>
    <property type="match status" value="1"/>
</dbReference>
<protein>
    <recommendedName>
        <fullName evidence="3">HMG box domain-containing protein</fullName>
    </recommendedName>
</protein>
<dbReference type="Gene3D" id="1.10.30.10">
    <property type="entry name" value="High mobility group box domain"/>
    <property type="match status" value="1"/>
</dbReference>
<sequence>MARHASGDFKSIALLDRSKLIGKEWKALSEGEKNNYRALADEDKKRYNDEVESSRSASPPSSVGVPEELPEQAAAAA</sequence>
<accession>A0AAN6GXM9</accession>
<feature type="region of interest" description="Disordered" evidence="2">
    <location>
        <begin position="40"/>
        <end position="77"/>
    </location>
</feature>
<feature type="compositionally biased region" description="Basic and acidic residues" evidence="2">
    <location>
        <begin position="40"/>
        <end position="53"/>
    </location>
</feature>
<keyword evidence="1" id="KW-0539">Nucleus</keyword>
<dbReference type="InterPro" id="IPR009071">
    <property type="entry name" value="HMG_box_dom"/>
</dbReference>
<feature type="compositionally biased region" description="Low complexity" evidence="2">
    <location>
        <begin position="54"/>
        <end position="77"/>
    </location>
</feature>
<comment type="caution">
    <text evidence="4">The sequence shown here is derived from an EMBL/GenBank/DDBJ whole genome shotgun (WGS) entry which is preliminary data.</text>
</comment>
<dbReference type="GO" id="GO:0003677">
    <property type="term" value="F:DNA binding"/>
    <property type="evidence" value="ECO:0007669"/>
    <property type="project" value="UniProtKB-UniRule"/>
</dbReference>
<dbReference type="EMBL" id="JAUJLE010001376">
    <property type="protein sequence ID" value="KAK0949118.1"/>
    <property type="molecule type" value="Genomic_DNA"/>
</dbReference>
<proteinExistence type="predicted"/>
<dbReference type="GO" id="GO:0005634">
    <property type="term" value="C:nucleus"/>
    <property type="evidence" value="ECO:0007669"/>
    <property type="project" value="UniProtKB-UniRule"/>
</dbReference>
<keyword evidence="5" id="KW-1185">Reference proteome</keyword>
<dbReference type="AlphaFoldDB" id="A0AAN6GXM9"/>
<evidence type="ECO:0000313" key="4">
    <source>
        <dbReference type="EMBL" id="KAK0949118.1"/>
    </source>
</evidence>
<gene>
    <name evidence="4" type="ORF">LTR91_026715</name>
</gene>
<name>A0AAN6GXM9_9PEZI</name>
<dbReference type="CDD" id="cd00084">
    <property type="entry name" value="HMG-box_SF"/>
    <property type="match status" value="1"/>
</dbReference>
<dbReference type="PROSITE" id="PS50118">
    <property type="entry name" value="HMG_BOX_2"/>
    <property type="match status" value="1"/>
</dbReference>
<keyword evidence="1" id="KW-0238">DNA-binding</keyword>
<feature type="domain" description="HMG box" evidence="3">
    <location>
        <begin position="1"/>
        <end position="55"/>
    </location>
</feature>
<evidence type="ECO:0000313" key="5">
    <source>
        <dbReference type="Proteomes" id="UP001175353"/>
    </source>
</evidence>
<evidence type="ECO:0000256" key="1">
    <source>
        <dbReference type="PROSITE-ProRule" id="PRU00267"/>
    </source>
</evidence>
<evidence type="ECO:0000256" key="2">
    <source>
        <dbReference type="SAM" id="MobiDB-lite"/>
    </source>
</evidence>